<sequence>MPSLQAVQGEMWKNIEDPLPSERVVPSAPFAITEIVFPGSVNIRCLKSKNITYIALFTCATTRALHIELVSYLTMDKFLLTLQ</sequence>
<organism evidence="1 2">
    <name type="scientific">Nephila pilipes</name>
    <name type="common">Giant wood spider</name>
    <name type="synonym">Nephila maculata</name>
    <dbReference type="NCBI Taxonomy" id="299642"/>
    <lineage>
        <taxon>Eukaryota</taxon>
        <taxon>Metazoa</taxon>
        <taxon>Ecdysozoa</taxon>
        <taxon>Arthropoda</taxon>
        <taxon>Chelicerata</taxon>
        <taxon>Arachnida</taxon>
        <taxon>Araneae</taxon>
        <taxon>Araneomorphae</taxon>
        <taxon>Entelegynae</taxon>
        <taxon>Araneoidea</taxon>
        <taxon>Nephilidae</taxon>
        <taxon>Nephila</taxon>
    </lineage>
</organism>
<dbReference type="AlphaFoldDB" id="A0A8X6PDH4"/>
<dbReference type="Proteomes" id="UP000887013">
    <property type="component" value="Unassembled WGS sequence"/>
</dbReference>
<protein>
    <submittedName>
        <fullName evidence="1">Uncharacterized protein</fullName>
    </submittedName>
</protein>
<dbReference type="EMBL" id="BMAW01018609">
    <property type="protein sequence ID" value="GFT59243.1"/>
    <property type="molecule type" value="Genomic_DNA"/>
</dbReference>
<dbReference type="OrthoDB" id="10068969at2759"/>
<gene>
    <name evidence="1" type="ORF">NPIL_237631</name>
</gene>
<name>A0A8X6PDH4_NEPPI</name>
<evidence type="ECO:0000313" key="1">
    <source>
        <dbReference type="EMBL" id="GFT59243.1"/>
    </source>
</evidence>
<comment type="caution">
    <text evidence="1">The sequence shown here is derived from an EMBL/GenBank/DDBJ whole genome shotgun (WGS) entry which is preliminary data.</text>
</comment>
<evidence type="ECO:0000313" key="2">
    <source>
        <dbReference type="Proteomes" id="UP000887013"/>
    </source>
</evidence>
<keyword evidence="2" id="KW-1185">Reference proteome</keyword>
<reference evidence="1" key="1">
    <citation type="submission" date="2020-08" db="EMBL/GenBank/DDBJ databases">
        <title>Multicomponent nature underlies the extraordinary mechanical properties of spider dragline silk.</title>
        <authorList>
            <person name="Kono N."/>
            <person name="Nakamura H."/>
            <person name="Mori M."/>
            <person name="Yoshida Y."/>
            <person name="Ohtoshi R."/>
            <person name="Malay A.D."/>
            <person name="Moran D.A.P."/>
            <person name="Tomita M."/>
            <person name="Numata K."/>
            <person name="Arakawa K."/>
        </authorList>
    </citation>
    <scope>NUCLEOTIDE SEQUENCE</scope>
</reference>
<accession>A0A8X6PDH4</accession>
<proteinExistence type="predicted"/>